<protein>
    <recommendedName>
        <fullName evidence="3">Integrase catalytic domain-containing protein</fullName>
    </recommendedName>
</protein>
<reference evidence="1 2" key="1">
    <citation type="submission" date="2024-04" db="EMBL/GenBank/DDBJ databases">
        <authorList>
            <person name="Fracassetti M."/>
        </authorList>
    </citation>
    <scope>NUCLEOTIDE SEQUENCE [LARGE SCALE GENOMIC DNA]</scope>
</reference>
<evidence type="ECO:0008006" key="3">
    <source>
        <dbReference type="Google" id="ProtNLM"/>
    </source>
</evidence>
<keyword evidence="2" id="KW-1185">Reference proteome</keyword>
<proteinExistence type="predicted"/>
<dbReference type="InterPro" id="IPR012337">
    <property type="entry name" value="RNaseH-like_sf"/>
</dbReference>
<dbReference type="PANTHER" id="PTHR48475">
    <property type="entry name" value="RIBONUCLEASE H"/>
    <property type="match status" value="1"/>
</dbReference>
<gene>
    <name evidence="1" type="ORF">LTRI10_LOCUS28902</name>
</gene>
<dbReference type="Gene3D" id="3.30.420.10">
    <property type="entry name" value="Ribonuclease H-like superfamily/Ribonuclease H"/>
    <property type="match status" value="1"/>
</dbReference>
<dbReference type="SUPFAM" id="SSF53098">
    <property type="entry name" value="Ribonuclease H-like"/>
    <property type="match status" value="1"/>
</dbReference>
<dbReference type="AlphaFoldDB" id="A0AAV2ERA0"/>
<dbReference type="GO" id="GO:0003676">
    <property type="term" value="F:nucleic acid binding"/>
    <property type="evidence" value="ECO:0007669"/>
    <property type="project" value="InterPro"/>
</dbReference>
<organism evidence="1 2">
    <name type="scientific">Linum trigynum</name>
    <dbReference type="NCBI Taxonomy" id="586398"/>
    <lineage>
        <taxon>Eukaryota</taxon>
        <taxon>Viridiplantae</taxon>
        <taxon>Streptophyta</taxon>
        <taxon>Embryophyta</taxon>
        <taxon>Tracheophyta</taxon>
        <taxon>Spermatophyta</taxon>
        <taxon>Magnoliopsida</taxon>
        <taxon>eudicotyledons</taxon>
        <taxon>Gunneridae</taxon>
        <taxon>Pentapetalae</taxon>
        <taxon>rosids</taxon>
        <taxon>fabids</taxon>
        <taxon>Malpighiales</taxon>
        <taxon>Linaceae</taxon>
        <taxon>Linum</taxon>
    </lineage>
</organism>
<evidence type="ECO:0000313" key="2">
    <source>
        <dbReference type="Proteomes" id="UP001497516"/>
    </source>
</evidence>
<dbReference type="EMBL" id="OZ034818">
    <property type="protein sequence ID" value="CAL1387950.1"/>
    <property type="molecule type" value="Genomic_DNA"/>
</dbReference>
<sequence>MESKSYIPPPYYAQANGQAEASNKVVKEILSKMIEDNPRKCHEHLSEALWAYRMSPRSSTKVTPFALTYGHEAFLPVEVTDKSLRYMRQHELTSSEYYESMMLELCDLDEVQLKALDNIRVQKEKVSRAYNKRVKRKSFEEEELV</sequence>
<dbReference type="PANTHER" id="PTHR48475:SF1">
    <property type="entry name" value="RNASE H TYPE-1 DOMAIN-CONTAINING PROTEIN"/>
    <property type="match status" value="1"/>
</dbReference>
<dbReference type="InterPro" id="IPR036397">
    <property type="entry name" value="RNaseH_sf"/>
</dbReference>
<accession>A0AAV2ERA0</accession>
<name>A0AAV2ERA0_9ROSI</name>
<dbReference type="Proteomes" id="UP001497516">
    <property type="component" value="Chromosome 5"/>
</dbReference>
<evidence type="ECO:0000313" key="1">
    <source>
        <dbReference type="EMBL" id="CAL1387950.1"/>
    </source>
</evidence>